<feature type="active site" evidence="5">
    <location>
        <position position="246"/>
    </location>
</feature>
<evidence type="ECO:0000256" key="6">
    <source>
        <dbReference type="SAM" id="Coils"/>
    </source>
</evidence>
<dbReference type="SUPFAM" id="SSF53720">
    <property type="entry name" value="ALDH-like"/>
    <property type="match status" value="1"/>
</dbReference>
<keyword evidence="3" id="KW-0520">NAD</keyword>
<dbReference type="InterPro" id="IPR016163">
    <property type="entry name" value="Ald_DH_C"/>
</dbReference>
<dbReference type="InterPro" id="IPR016161">
    <property type="entry name" value="Ald_DH/histidinol_DH"/>
</dbReference>
<dbReference type="CDD" id="cd07087">
    <property type="entry name" value="ALDH_F3-13-14_CALDH-like"/>
    <property type="match status" value="1"/>
</dbReference>
<dbReference type="PANTHER" id="PTHR43570">
    <property type="entry name" value="ALDEHYDE DEHYDROGENASE"/>
    <property type="match status" value="1"/>
</dbReference>
<dbReference type="FunFam" id="3.40.309.10:FF:000003">
    <property type="entry name" value="Aldehyde dehydrogenase"/>
    <property type="match status" value="1"/>
</dbReference>
<dbReference type="GO" id="GO:0005737">
    <property type="term" value="C:cytoplasm"/>
    <property type="evidence" value="ECO:0007669"/>
    <property type="project" value="TreeGrafter"/>
</dbReference>
<evidence type="ECO:0000256" key="3">
    <source>
        <dbReference type="ARBA" id="ARBA00023027"/>
    </source>
</evidence>
<evidence type="ECO:0000313" key="9">
    <source>
        <dbReference type="Proteomes" id="UP000078512"/>
    </source>
</evidence>
<dbReference type="InterPro" id="IPR015590">
    <property type="entry name" value="Aldehyde_DH_dom"/>
</dbReference>
<gene>
    <name evidence="8" type="ORF">K457DRAFT_145317</name>
</gene>
<evidence type="ECO:0000313" key="8">
    <source>
        <dbReference type="EMBL" id="OAQ30781.1"/>
    </source>
</evidence>
<dbReference type="FunFam" id="3.40.605.10:FF:000004">
    <property type="entry name" value="Aldehyde dehydrogenase"/>
    <property type="match status" value="1"/>
</dbReference>
<evidence type="ECO:0000256" key="5">
    <source>
        <dbReference type="PIRSR" id="PIRSR036492-1"/>
    </source>
</evidence>
<evidence type="ECO:0000256" key="2">
    <source>
        <dbReference type="ARBA" id="ARBA00023002"/>
    </source>
</evidence>
<dbReference type="PIRSF" id="PIRSF036492">
    <property type="entry name" value="ALDH"/>
    <property type="match status" value="1"/>
</dbReference>
<dbReference type="Gene3D" id="3.40.309.10">
    <property type="entry name" value="Aldehyde Dehydrogenase, Chain A, domain 2"/>
    <property type="match status" value="1"/>
</dbReference>
<keyword evidence="9" id="KW-1185">Reference proteome</keyword>
<name>A0A197K260_9FUNG</name>
<dbReference type="PANTHER" id="PTHR43570:SF16">
    <property type="entry name" value="ALDEHYDE DEHYDROGENASE TYPE III, ISOFORM Q"/>
    <property type="match status" value="1"/>
</dbReference>
<dbReference type="Proteomes" id="UP000078512">
    <property type="component" value="Unassembled WGS sequence"/>
</dbReference>
<keyword evidence="6" id="KW-0175">Coiled coil</keyword>
<organism evidence="8 9">
    <name type="scientific">Linnemannia elongata AG-77</name>
    <dbReference type="NCBI Taxonomy" id="1314771"/>
    <lineage>
        <taxon>Eukaryota</taxon>
        <taxon>Fungi</taxon>
        <taxon>Fungi incertae sedis</taxon>
        <taxon>Mucoromycota</taxon>
        <taxon>Mortierellomycotina</taxon>
        <taxon>Mortierellomycetes</taxon>
        <taxon>Mortierellales</taxon>
        <taxon>Mortierellaceae</taxon>
        <taxon>Linnemannia</taxon>
    </lineage>
</organism>
<dbReference type="AlphaFoldDB" id="A0A197K260"/>
<dbReference type="EMBL" id="KV442033">
    <property type="protein sequence ID" value="OAQ30781.1"/>
    <property type="molecule type" value="Genomic_DNA"/>
</dbReference>
<dbReference type="STRING" id="1314771.A0A197K260"/>
<dbReference type="GO" id="GO:0004029">
    <property type="term" value="F:aldehyde dehydrogenase (NAD+) activity"/>
    <property type="evidence" value="ECO:0007669"/>
    <property type="project" value="TreeGrafter"/>
</dbReference>
<comment type="similarity">
    <text evidence="1 4">Belongs to the aldehyde dehydrogenase family.</text>
</comment>
<dbReference type="Pfam" id="PF00171">
    <property type="entry name" value="Aldedh"/>
    <property type="match status" value="1"/>
</dbReference>
<evidence type="ECO:0000256" key="1">
    <source>
        <dbReference type="ARBA" id="ARBA00009986"/>
    </source>
</evidence>
<keyword evidence="2 4" id="KW-0560">Oxidoreductase</keyword>
<reference evidence="8 9" key="1">
    <citation type="submission" date="2016-05" db="EMBL/GenBank/DDBJ databases">
        <title>Genome sequencing reveals origins of a unique bacterial endosymbiosis in the earliest lineages of terrestrial Fungi.</title>
        <authorList>
            <consortium name="DOE Joint Genome Institute"/>
            <person name="Uehling J."/>
            <person name="Gryganskyi A."/>
            <person name="Hameed K."/>
            <person name="Tschaplinski T."/>
            <person name="Misztal P."/>
            <person name="Wu S."/>
            <person name="Desiro A."/>
            <person name="Vande Pol N."/>
            <person name="Du Z.-Y."/>
            <person name="Zienkiewicz A."/>
            <person name="Zienkiewicz K."/>
            <person name="Morin E."/>
            <person name="Tisserant E."/>
            <person name="Splivallo R."/>
            <person name="Hainaut M."/>
            <person name="Henrissat B."/>
            <person name="Ohm R."/>
            <person name="Kuo A."/>
            <person name="Yan J."/>
            <person name="Lipzen A."/>
            <person name="Nolan M."/>
            <person name="Labutti K."/>
            <person name="Barry K."/>
            <person name="Goldstein A."/>
            <person name="Labbe J."/>
            <person name="Schadt C."/>
            <person name="Tuskan G."/>
            <person name="Grigoriev I."/>
            <person name="Martin F."/>
            <person name="Vilgalys R."/>
            <person name="Bonito G."/>
        </authorList>
    </citation>
    <scope>NUCLEOTIDE SEQUENCE [LARGE SCALE GENOMIC DNA]</scope>
    <source>
        <strain evidence="8 9">AG-77</strain>
    </source>
</reference>
<protein>
    <recommendedName>
        <fullName evidence="4">Aldehyde dehydrogenase</fullName>
    </recommendedName>
</protein>
<dbReference type="Gene3D" id="3.40.605.10">
    <property type="entry name" value="Aldehyde Dehydrogenase, Chain A, domain 1"/>
    <property type="match status" value="1"/>
</dbReference>
<proteinExistence type="inferred from homology"/>
<dbReference type="OrthoDB" id="440325at2759"/>
<evidence type="ECO:0000259" key="7">
    <source>
        <dbReference type="Pfam" id="PF00171"/>
    </source>
</evidence>
<dbReference type="InterPro" id="IPR016162">
    <property type="entry name" value="Ald_DH_N"/>
</dbReference>
<feature type="domain" description="Aldehyde dehydrogenase" evidence="7">
    <location>
        <begin position="12"/>
        <end position="434"/>
    </location>
</feature>
<evidence type="ECO:0000256" key="4">
    <source>
        <dbReference type="PIRNR" id="PIRNR036492"/>
    </source>
</evidence>
<feature type="active site" evidence="5">
    <location>
        <position position="212"/>
    </location>
</feature>
<dbReference type="InterPro" id="IPR012394">
    <property type="entry name" value="Aldehyde_DH_NAD(P)"/>
</dbReference>
<accession>A0A197K260</accession>
<dbReference type="GO" id="GO:0006081">
    <property type="term" value="P:aldehyde metabolic process"/>
    <property type="evidence" value="ECO:0007669"/>
    <property type="project" value="InterPro"/>
</dbReference>
<sequence>MTAIEFTPVHSIPKIVADSRATFLTHRTQSLEFRKQQLRALLRMLEENADDLTAAIKADLNRSADFEIPTCIRATKDFIDNLEKYTQNQKGTNVLDHDDSYVRLSPLGTVLVIGAWNFPIMLVLEPLAGALAAGNTVILKPSENSEHSAKLLTRLVEKYMDPTIVSIINGAVEETTVLLEQRFDHIIYTGNTMVGRIVMQAAAKHLTPVTLELGGKCPAIITSKADIAKAAQKIAGWKVANCGQICLTVDYILCPKDLQEPLIQTIIGTWQHMFGANIKDNKSYPKIINKRQHTRLEGLLKAVKAENKVVYGGNSDAENLYIEPTIVTEVSLKDTIMQDEIFGPILPIVTSESLAESINIINSGEHPLGLYLFSEDKHEVEEVLSKTRSGAAIVNDVASHFLNHSLPFGGVGNSGMGRYHGKYSIEAFSHQRAVMVRSSHL</sequence>
<feature type="coiled-coil region" evidence="6">
    <location>
        <begin position="28"/>
        <end position="62"/>
    </location>
</feature>